<dbReference type="Gene3D" id="1.20.120.620">
    <property type="entry name" value="Backbone structure of the membrane domain of e. Coli histidine kinase receptor kdpd"/>
    <property type="match status" value="1"/>
</dbReference>
<keyword evidence="4" id="KW-0597">Phosphoprotein</keyword>
<keyword evidence="6 13" id="KW-0812">Transmembrane</keyword>
<protein>
    <recommendedName>
        <fullName evidence="3">histidine kinase</fullName>
        <ecNumber evidence="3">2.7.13.3</ecNumber>
    </recommendedName>
</protein>
<dbReference type="Gene3D" id="3.30.565.10">
    <property type="entry name" value="Histidine kinase-like ATPase, C-terminal domain"/>
    <property type="match status" value="1"/>
</dbReference>
<dbReference type="GO" id="GO:0005524">
    <property type="term" value="F:ATP binding"/>
    <property type="evidence" value="ECO:0007669"/>
    <property type="project" value="UniProtKB-KW"/>
</dbReference>
<dbReference type="AlphaFoldDB" id="A0A6N2S4W2"/>
<dbReference type="CDD" id="cd00082">
    <property type="entry name" value="HisKA"/>
    <property type="match status" value="1"/>
</dbReference>
<keyword evidence="8" id="KW-0418">Kinase</keyword>
<feature type="transmembrane region" description="Helical" evidence="13">
    <location>
        <begin position="87"/>
        <end position="107"/>
    </location>
</feature>
<proteinExistence type="predicted"/>
<dbReference type="PRINTS" id="PR00344">
    <property type="entry name" value="BCTRLSENSOR"/>
</dbReference>
<keyword evidence="9" id="KW-0067">ATP-binding</keyword>
<evidence type="ECO:0000256" key="10">
    <source>
        <dbReference type="ARBA" id="ARBA00022989"/>
    </source>
</evidence>
<sequence>MKEKLEKAGSFMITLLLLSVATVIGWIFRVLHFPETNIVIVYILSVVLTARFTKGHVYGIMASLIATCAFNIFFTSPYFTLFVSNPTYLITFAVMTITSVATSTLTAKVKQKVREAQEKEVSARSLYHLTNRLTNAENLNETMEIATKAIGKVVGVEVSCICFDEELEEKEERKNPAFEEWQICGKKSILGVVQIPKENAEALSESEKKILRSMIESTAFAMDRFRSEAERIKVGEEMAQERYRGNLLRAISHDLRTPLSGIMGTSEILMGMTEKQDERYMLAENIYKDAAWLHALVENILNLTRMQDGKLVLKKQMEAVEEVIEMAVKVIGKRAPERDILIDIPEEMLLVPMDARLIGQVLVNLLDNAVKHTKVEEEIRLTVSVDEKEKKAVFSVADKGTGIAKEDIPNVFKMFYTTNRRGADTSRGIGLGLAICESIITAHGGEICVQSRKDTKGAEFIFTLPMGE</sequence>
<evidence type="ECO:0000256" key="5">
    <source>
        <dbReference type="ARBA" id="ARBA00022679"/>
    </source>
</evidence>
<feature type="transmembrane region" description="Helical" evidence="13">
    <location>
        <begin position="12"/>
        <end position="31"/>
    </location>
</feature>
<dbReference type="InterPro" id="IPR003594">
    <property type="entry name" value="HATPase_dom"/>
</dbReference>
<keyword evidence="7" id="KW-0547">Nucleotide-binding</keyword>
<evidence type="ECO:0000313" key="15">
    <source>
        <dbReference type="EMBL" id="VYS87778.1"/>
    </source>
</evidence>
<feature type="transmembrane region" description="Helical" evidence="13">
    <location>
        <begin position="60"/>
        <end position="81"/>
    </location>
</feature>
<name>A0A6N2S4W2_9FIRM</name>
<evidence type="ECO:0000256" key="11">
    <source>
        <dbReference type="ARBA" id="ARBA00023012"/>
    </source>
</evidence>
<evidence type="ECO:0000256" key="9">
    <source>
        <dbReference type="ARBA" id="ARBA00022840"/>
    </source>
</evidence>
<evidence type="ECO:0000259" key="14">
    <source>
        <dbReference type="PROSITE" id="PS50109"/>
    </source>
</evidence>
<dbReference type="InterPro" id="IPR036890">
    <property type="entry name" value="HATPase_C_sf"/>
</dbReference>
<dbReference type="InterPro" id="IPR003661">
    <property type="entry name" value="HisK_dim/P_dom"/>
</dbReference>
<dbReference type="GO" id="GO:0005886">
    <property type="term" value="C:plasma membrane"/>
    <property type="evidence" value="ECO:0007669"/>
    <property type="project" value="TreeGrafter"/>
</dbReference>
<feature type="domain" description="Histidine kinase" evidence="14">
    <location>
        <begin position="250"/>
        <end position="468"/>
    </location>
</feature>
<dbReference type="SUPFAM" id="SSF55874">
    <property type="entry name" value="ATPase domain of HSP90 chaperone/DNA topoisomerase II/histidine kinase"/>
    <property type="match status" value="1"/>
</dbReference>
<comment type="catalytic activity">
    <reaction evidence="1">
        <text>ATP + protein L-histidine = ADP + protein N-phospho-L-histidine.</text>
        <dbReference type="EC" id="2.7.13.3"/>
    </reaction>
</comment>
<dbReference type="InterPro" id="IPR052023">
    <property type="entry name" value="Histidine_kinase_KdpD"/>
</dbReference>
<dbReference type="CDD" id="cd00075">
    <property type="entry name" value="HATPase"/>
    <property type="match status" value="1"/>
</dbReference>
<evidence type="ECO:0000256" key="2">
    <source>
        <dbReference type="ARBA" id="ARBA00004141"/>
    </source>
</evidence>
<evidence type="ECO:0000256" key="4">
    <source>
        <dbReference type="ARBA" id="ARBA00022553"/>
    </source>
</evidence>
<dbReference type="Pfam" id="PF00512">
    <property type="entry name" value="HisKA"/>
    <property type="match status" value="1"/>
</dbReference>
<dbReference type="InterPro" id="IPR004358">
    <property type="entry name" value="Sig_transdc_His_kin-like_C"/>
</dbReference>
<reference evidence="15" key="1">
    <citation type="submission" date="2019-11" db="EMBL/GenBank/DDBJ databases">
        <authorList>
            <person name="Feng L."/>
        </authorList>
    </citation>
    <scope>NUCLEOTIDE SEQUENCE</scope>
    <source>
        <strain evidence="15">CnexileLFYP112</strain>
    </source>
</reference>
<evidence type="ECO:0000256" key="7">
    <source>
        <dbReference type="ARBA" id="ARBA00022741"/>
    </source>
</evidence>
<keyword evidence="11" id="KW-0902">Two-component regulatory system</keyword>
<dbReference type="Pfam" id="PF13493">
    <property type="entry name" value="DUF4118"/>
    <property type="match status" value="1"/>
</dbReference>
<dbReference type="Pfam" id="PF02518">
    <property type="entry name" value="HATPase_c"/>
    <property type="match status" value="1"/>
</dbReference>
<dbReference type="FunFam" id="3.30.565.10:FF:000006">
    <property type="entry name" value="Sensor histidine kinase WalK"/>
    <property type="match status" value="1"/>
</dbReference>
<keyword evidence="10 13" id="KW-1133">Transmembrane helix</keyword>
<evidence type="ECO:0000256" key="8">
    <source>
        <dbReference type="ARBA" id="ARBA00022777"/>
    </source>
</evidence>
<accession>A0A6N2S4W2</accession>
<keyword evidence="12 13" id="KW-0472">Membrane</keyword>
<dbReference type="InterPro" id="IPR005467">
    <property type="entry name" value="His_kinase_dom"/>
</dbReference>
<dbReference type="InterPro" id="IPR036097">
    <property type="entry name" value="HisK_dim/P_sf"/>
</dbReference>
<evidence type="ECO:0000256" key="12">
    <source>
        <dbReference type="ARBA" id="ARBA00023136"/>
    </source>
</evidence>
<dbReference type="EC" id="2.7.13.3" evidence="3"/>
<comment type="subcellular location">
    <subcellularLocation>
        <location evidence="2">Membrane</location>
        <topology evidence="2">Multi-pass membrane protein</topology>
    </subcellularLocation>
</comment>
<dbReference type="InterPro" id="IPR038318">
    <property type="entry name" value="KdpD_sf"/>
</dbReference>
<dbReference type="SMART" id="SM00387">
    <property type="entry name" value="HATPase_c"/>
    <property type="match status" value="1"/>
</dbReference>
<gene>
    <name evidence="15" type="primary">kdpD_3</name>
    <name evidence="15" type="ORF">CNLFYP112_01150</name>
</gene>
<evidence type="ECO:0000256" key="6">
    <source>
        <dbReference type="ARBA" id="ARBA00022692"/>
    </source>
</evidence>
<evidence type="ECO:0000256" key="1">
    <source>
        <dbReference type="ARBA" id="ARBA00000085"/>
    </source>
</evidence>
<dbReference type="GO" id="GO:0000155">
    <property type="term" value="F:phosphorelay sensor kinase activity"/>
    <property type="evidence" value="ECO:0007669"/>
    <property type="project" value="InterPro"/>
</dbReference>
<organism evidence="15">
    <name type="scientific">[Clostridium] nexile</name>
    <dbReference type="NCBI Taxonomy" id="29361"/>
    <lineage>
        <taxon>Bacteria</taxon>
        <taxon>Bacillati</taxon>
        <taxon>Bacillota</taxon>
        <taxon>Clostridia</taxon>
        <taxon>Lachnospirales</taxon>
        <taxon>Lachnospiraceae</taxon>
        <taxon>Tyzzerella</taxon>
    </lineage>
</organism>
<dbReference type="PANTHER" id="PTHR45569:SF1">
    <property type="entry name" value="SENSOR PROTEIN KDPD"/>
    <property type="match status" value="1"/>
</dbReference>
<keyword evidence="5 15" id="KW-0808">Transferase</keyword>
<dbReference type="EMBL" id="CACRTG010000002">
    <property type="protein sequence ID" value="VYS87778.1"/>
    <property type="molecule type" value="Genomic_DNA"/>
</dbReference>
<feature type="transmembrane region" description="Helical" evidence="13">
    <location>
        <begin position="37"/>
        <end position="53"/>
    </location>
</feature>
<evidence type="ECO:0000256" key="13">
    <source>
        <dbReference type="SAM" id="Phobius"/>
    </source>
</evidence>
<dbReference type="SUPFAM" id="SSF47384">
    <property type="entry name" value="Homodimeric domain of signal transducing histidine kinase"/>
    <property type="match status" value="1"/>
</dbReference>
<dbReference type="Gene3D" id="1.10.287.130">
    <property type="match status" value="1"/>
</dbReference>
<dbReference type="PROSITE" id="PS50109">
    <property type="entry name" value="HIS_KIN"/>
    <property type="match status" value="1"/>
</dbReference>
<evidence type="ECO:0000256" key="3">
    <source>
        <dbReference type="ARBA" id="ARBA00012438"/>
    </source>
</evidence>
<dbReference type="SMART" id="SM00388">
    <property type="entry name" value="HisKA"/>
    <property type="match status" value="1"/>
</dbReference>
<dbReference type="PANTHER" id="PTHR45569">
    <property type="entry name" value="SENSOR PROTEIN KDPD"/>
    <property type="match status" value="1"/>
</dbReference>
<dbReference type="InterPro" id="IPR025201">
    <property type="entry name" value="KdpD_TM"/>
</dbReference>